<evidence type="ECO:0000259" key="1">
    <source>
        <dbReference type="Pfam" id="PF10551"/>
    </source>
</evidence>
<evidence type="ECO:0000313" key="2">
    <source>
        <dbReference type="EMBL" id="KAF6154166.1"/>
    </source>
</evidence>
<dbReference type="Pfam" id="PF10551">
    <property type="entry name" value="MULE"/>
    <property type="match status" value="1"/>
</dbReference>
<dbReference type="AlphaFoldDB" id="A0A7J7MH13"/>
<dbReference type="PANTHER" id="PTHR31973">
    <property type="entry name" value="POLYPROTEIN, PUTATIVE-RELATED"/>
    <property type="match status" value="1"/>
</dbReference>
<dbReference type="Proteomes" id="UP000541444">
    <property type="component" value="Unassembled WGS sequence"/>
</dbReference>
<accession>A0A7J7MH13</accession>
<organism evidence="2 3">
    <name type="scientific">Kingdonia uniflora</name>
    <dbReference type="NCBI Taxonomy" id="39325"/>
    <lineage>
        <taxon>Eukaryota</taxon>
        <taxon>Viridiplantae</taxon>
        <taxon>Streptophyta</taxon>
        <taxon>Embryophyta</taxon>
        <taxon>Tracheophyta</taxon>
        <taxon>Spermatophyta</taxon>
        <taxon>Magnoliopsida</taxon>
        <taxon>Ranunculales</taxon>
        <taxon>Circaeasteraceae</taxon>
        <taxon>Kingdonia</taxon>
    </lineage>
</organism>
<evidence type="ECO:0000313" key="3">
    <source>
        <dbReference type="Proteomes" id="UP000541444"/>
    </source>
</evidence>
<reference evidence="2 3" key="1">
    <citation type="journal article" date="2020" name="IScience">
        <title>Genome Sequencing of the Endangered Kingdonia uniflora (Circaeasteraceae, Ranunculales) Reveals Potential Mechanisms of Evolutionary Specialization.</title>
        <authorList>
            <person name="Sun Y."/>
            <person name="Deng T."/>
            <person name="Zhang A."/>
            <person name="Moore M.J."/>
            <person name="Landis J.B."/>
            <person name="Lin N."/>
            <person name="Zhang H."/>
            <person name="Zhang X."/>
            <person name="Huang J."/>
            <person name="Zhang X."/>
            <person name="Sun H."/>
            <person name="Wang H."/>
        </authorList>
    </citation>
    <scope>NUCLEOTIDE SEQUENCE [LARGE SCALE GENOMIC DNA]</scope>
    <source>
        <strain evidence="2">TB1705</strain>
        <tissue evidence="2">Leaf</tissue>
    </source>
</reference>
<comment type="caution">
    <text evidence="2">The sequence shown here is derived from an EMBL/GenBank/DDBJ whole genome shotgun (WGS) entry which is preliminary data.</text>
</comment>
<dbReference type="PANTHER" id="PTHR31973:SF187">
    <property type="entry name" value="MUTATOR TRANSPOSASE MUDRA PROTEIN"/>
    <property type="match status" value="1"/>
</dbReference>
<name>A0A7J7MH13_9MAGN</name>
<sequence length="213" mass="24597">MVVRGCHLEHTSKGKTDDKNKLANVLWVANYCEDGLRNIKLSRPIDVFTTIKRKFGINISYWTAWNAWTICCSGDDTTLQWIGTMVMFKASFDGWLRGCRPVLGLDGCFLKGKYGGVCLSLIGLDGNNTLFLVAIYLCRSECYNTWNTFIQALQPWLVQHDTKLAFISDRQKGLIKAVADNFHHCNHRFCFRHMYKNFKNIIGVHIWRRYLGM</sequence>
<gene>
    <name evidence="2" type="ORF">GIB67_016418</name>
</gene>
<proteinExistence type="predicted"/>
<feature type="domain" description="MULE transposase" evidence="1">
    <location>
        <begin position="102"/>
        <end position="197"/>
    </location>
</feature>
<dbReference type="OrthoDB" id="785835at2759"/>
<dbReference type="InterPro" id="IPR018289">
    <property type="entry name" value="MULE_transposase_dom"/>
</dbReference>
<protein>
    <recommendedName>
        <fullName evidence="1">MULE transposase domain-containing protein</fullName>
    </recommendedName>
</protein>
<dbReference type="EMBL" id="JACGCM010001511">
    <property type="protein sequence ID" value="KAF6154166.1"/>
    <property type="molecule type" value="Genomic_DNA"/>
</dbReference>
<keyword evidence="3" id="KW-1185">Reference proteome</keyword>